<evidence type="ECO:0000256" key="2">
    <source>
        <dbReference type="ARBA" id="ARBA00022771"/>
    </source>
</evidence>
<evidence type="ECO:0000313" key="7">
    <source>
        <dbReference type="EMBL" id="KAJ8436157.1"/>
    </source>
</evidence>
<keyword evidence="8" id="KW-1185">Reference proteome</keyword>
<proteinExistence type="predicted"/>
<feature type="domain" description="GRF-type" evidence="6">
    <location>
        <begin position="18"/>
        <end position="60"/>
    </location>
</feature>
<evidence type="ECO:0000256" key="3">
    <source>
        <dbReference type="ARBA" id="ARBA00022833"/>
    </source>
</evidence>
<protein>
    <recommendedName>
        <fullName evidence="6">GRF-type domain-containing protein</fullName>
    </recommendedName>
</protein>
<gene>
    <name evidence="7" type="ORF">Cgig2_025324</name>
</gene>
<evidence type="ECO:0000256" key="5">
    <source>
        <dbReference type="SAM" id="Coils"/>
    </source>
</evidence>
<dbReference type="Proteomes" id="UP001153076">
    <property type="component" value="Unassembled WGS sequence"/>
</dbReference>
<keyword evidence="3" id="KW-0862">Zinc</keyword>
<sequence>MSTSSKSGPCCPKQEKICNCSRRCKVATSMTLKNPMRRFVHCRNYGGGSSCDYFEWVDESLDEIVRSMVVGFMVSNDTMAAEIKRLENDLEARKHEVKKLKEKNRIMKLKLYAWQKFICLCSIVATVPPLFATICLACAVATVNRVKTVAQSCAGSIAKPRLNAVLDAAGVWVEQRRKAKDSGAVVQNGWKE</sequence>
<dbReference type="EMBL" id="JAKOGI010000361">
    <property type="protein sequence ID" value="KAJ8436157.1"/>
    <property type="molecule type" value="Genomic_DNA"/>
</dbReference>
<evidence type="ECO:0000259" key="6">
    <source>
        <dbReference type="PROSITE" id="PS51999"/>
    </source>
</evidence>
<dbReference type="PROSITE" id="PS51999">
    <property type="entry name" value="ZF_GRF"/>
    <property type="match status" value="1"/>
</dbReference>
<evidence type="ECO:0000256" key="1">
    <source>
        <dbReference type="ARBA" id="ARBA00022723"/>
    </source>
</evidence>
<accession>A0A9Q1K4D9</accession>
<feature type="coiled-coil region" evidence="5">
    <location>
        <begin position="76"/>
        <end position="110"/>
    </location>
</feature>
<keyword evidence="5" id="KW-0175">Coiled coil</keyword>
<organism evidence="7 8">
    <name type="scientific">Carnegiea gigantea</name>
    <dbReference type="NCBI Taxonomy" id="171969"/>
    <lineage>
        <taxon>Eukaryota</taxon>
        <taxon>Viridiplantae</taxon>
        <taxon>Streptophyta</taxon>
        <taxon>Embryophyta</taxon>
        <taxon>Tracheophyta</taxon>
        <taxon>Spermatophyta</taxon>
        <taxon>Magnoliopsida</taxon>
        <taxon>eudicotyledons</taxon>
        <taxon>Gunneridae</taxon>
        <taxon>Pentapetalae</taxon>
        <taxon>Caryophyllales</taxon>
        <taxon>Cactineae</taxon>
        <taxon>Cactaceae</taxon>
        <taxon>Cactoideae</taxon>
        <taxon>Echinocereeae</taxon>
        <taxon>Carnegiea</taxon>
    </lineage>
</organism>
<reference evidence="7" key="1">
    <citation type="submission" date="2022-04" db="EMBL/GenBank/DDBJ databases">
        <title>Carnegiea gigantea Genome sequencing and assembly v2.</title>
        <authorList>
            <person name="Copetti D."/>
            <person name="Sanderson M.J."/>
            <person name="Burquez A."/>
            <person name="Wojciechowski M.F."/>
        </authorList>
    </citation>
    <scope>NUCLEOTIDE SEQUENCE</scope>
    <source>
        <strain evidence="7">SGP5-SGP5p</strain>
        <tissue evidence="7">Aerial part</tissue>
    </source>
</reference>
<keyword evidence="1" id="KW-0479">Metal-binding</keyword>
<dbReference type="Pfam" id="PF06839">
    <property type="entry name" value="Zn_ribbon_GRF"/>
    <property type="match status" value="1"/>
</dbReference>
<dbReference type="InterPro" id="IPR010666">
    <property type="entry name" value="Znf_GRF"/>
</dbReference>
<keyword evidence="2 4" id="KW-0863">Zinc-finger</keyword>
<comment type="caution">
    <text evidence="7">The sequence shown here is derived from an EMBL/GenBank/DDBJ whole genome shotgun (WGS) entry which is preliminary data.</text>
</comment>
<evidence type="ECO:0000256" key="4">
    <source>
        <dbReference type="PROSITE-ProRule" id="PRU01343"/>
    </source>
</evidence>
<evidence type="ECO:0000313" key="8">
    <source>
        <dbReference type="Proteomes" id="UP001153076"/>
    </source>
</evidence>
<dbReference type="GO" id="GO:0008270">
    <property type="term" value="F:zinc ion binding"/>
    <property type="evidence" value="ECO:0007669"/>
    <property type="project" value="UniProtKB-KW"/>
</dbReference>
<name>A0A9Q1K4D9_9CARY</name>
<dbReference type="PANTHER" id="PTHR33248">
    <property type="entry name" value="ZINC ION-BINDING PROTEIN"/>
    <property type="match status" value="1"/>
</dbReference>
<dbReference type="AlphaFoldDB" id="A0A9Q1K4D9"/>